<organism evidence="2 3">
    <name type="scientific">Polyplosphaeria fusca</name>
    <dbReference type="NCBI Taxonomy" id="682080"/>
    <lineage>
        <taxon>Eukaryota</taxon>
        <taxon>Fungi</taxon>
        <taxon>Dikarya</taxon>
        <taxon>Ascomycota</taxon>
        <taxon>Pezizomycotina</taxon>
        <taxon>Dothideomycetes</taxon>
        <taxon>Pleosporomycetidae</taxon>
        <taxon>Pleosporales</taxon>
        <taxon>Tetraplosphaeriaceae</taxon>
        <taxon>Polyplosphaeria</taxon>
    </lineage>
</organism>
<sequence>MPTTVVVGASRGIGYQFIQTIAAAQGNTVIATARNVVNLENKVRADKIPNTHVVQADLTSADAMKAAAKATSSLVNGQIDHLIINGAFLSSTGGMNPTDFADKPELFLEELKKSDEANIAGPLFAINAFLPLLRAGKEKRVTYISSGVADVPETIETRITNSVPYSASKAGGNIIITKFAAELQDEGFTFLSIAPGAVATETLMDTSNLTDKEKAKMQVMFGRMMQKYPEWKGPISPEESVKRILSVVKNSKAEQSGQFLSYWGNTTQWL</sequence>
<dbReference type="PANTHER" id="PTHR45458:SF3">
    <property type="entry name" value="CHAIN DEHYDROGENASE (ATSC), PUTATIVE-RELATED"/>
    <property type="match status" value="1"/>
</dbReference>
<dbReference type="GO" id="GO:0016616">
    <property type="term" value="F:oxidoreductase activity, acting on the CH-OH group of donors, NAD or NADP as acceptor"/>
    <property type="evidence" value="ECO:0007669"/>
    <property type="project" value="TreeGrafter"/>
</dbReference>
<evidence type="ECO:0000313" key="2">
    <source>
        <dbReference type="EMBL" id="KAF2738956.1"/>
    </source>
</evidence>
<dbReference type="InterPro" id="IPR020904">
    <property type="entry name" value="Sc_DH/Rdtase_CS"/>
</dbReference>
<dbReference type="Proteomes" id="UP000799444">
    <property type="component" value="Unassembled WGS sequence"/>
</dbReference>
<evidence type="ECO:0000256" key="1">
    <source>
        <dbReference type="ARBA" id="ARBA00022857"/>
    </source>
</evidence>
<dbReference type="InterPro" id="IPR036291">
    <property type="entry name" value="NAD(P)-bd_dom_sf"/>
</dbReference>
<dbReference type="AlphaFoldDB" id="A0A9P4R8Q2"/>
<dbReference type="EMBL" id="ML996106">
    <property type="protein sequence ID" value="KAF2738956.1"/>
    <property type="molecule type" value="Genomic_DNA"/>
</dbReference>
<dbReference type="InterPro" id="IPR052184">
    <property type="entry name" value="SDR_enzymes"/>
</dbReference>
<dbReference type="PANTHER" id="PTHR45458">
    <property type="entry name" value="SHORT-CHAIN DEHYDROGENASE/REDUCTASE SDR"/>
    <property type="match status" value="1"/>
</dbReference>
<keyword evidence="1" id="KW-0521">NADP</keyword>
<reference evidence="2" key="1">
    <citation type="journal article" date="2020" name="Stud. Mycol.">
        <title>101 Dothideomycetes genomes: a test case for predicting lifestyles and emergence of pathogens.</title>
        <authorList>
            <person name="Haridas S."/>
            <person name="Albert R."/>
            <person name="Binder M."/>
            <person name="Bloem J."/>
            <person name="Labutti K."/>
            <person name="Salamov A."/>
            <person name="Andreopoulos B."/>
            <person name="Baker S."/>
            <person name="Barry K."/>
            <person name="Bills G."/>
            <person name="Bluhm B."/>
            <person name="Cannon C."/>
            <person name="Castanera R."/>
            <person name="Culley D."/>
            <person name="Daum C."/>
            <person name="Ezra D."/>
            <person name="Gonzalez J."/>
            <person name="Henrissat B."/>
            <person name="Kuo A."/>
            <person name="Liang C."/>
            <person name="Lipzen A."/>
            <person name="Lutzoni F."/>
            <person name="Magnuson J."/>
            <person name="Mondo S."/>
            <person name="Nolan M."/>
            <person name="Ohm R."/>
            <person name="Pangilinan J."/>
            <person name="Park H.-J."/>
            <person name="Ramirez L."/>
            <person name="Alfaro M."/>
            <person name="Sun H."/>
            <person name="Tritt A."/>
            <person name="Yoshinaga Y."/>
            <person name="Zwiers L.-H."/>
            <person name="Turgeon B."/>
            <person name="Goodwin S."/>
            <person name="Spatafora J."/>
            <person name="Crous P."/>
            <person name="Grigoriev I."/>
        </authorList>
    </citation>
    <scope>NUCLEOTIDE SEQUENCE</scope>
    <source>
        <strain evidence="2">CBS 125425</strain>
    </source>
</reference>
<comment type="caution">
    <text evidence="2">The sequence shown here is derived from an EMBL/GenBank/DDBJ whole genome shotgun (WGS) entry which is preliminary data.</text>
</comment>
<dbReference type="PRINTS" id="PR00081">
    <property type="entry name" value="GDHRDH"/>
</dbReference>
<dbReference type="PROSITE" id="PS00061">
    <property type="entry name" value="ADH_SHORT"/>
    <property type="match status" value="1"/>
</dbReference>
<name>A0A9P4R8Q2_9PLEO</name>
<dbReference type="CDD" id="cd05325">
    <property type="entry name" value="carb_red_sniffer_like_SDR_c"/>
    <property type="match status" value="1"/>
</dbReference>
<keyword evidence="3" id="KW-1185">Reference proteome</keyword>
<gene>
    <name evidence="2" type="ORF">EJ04DRAFT_485185</name>
</gene>
<accession>A0A9P4R8Q2</accession>
<protein>
    <submittedName>
        <fullName evidence="2">NAD(P)-binding protein</fullName>
    </submittedName>
</protein>
<proteinExistence type="predicted"/>
<dbReference type="Pfam" id="PF00106">
    <property type="entry name" value="adh_short"/>
    <property type="match status" value="1"/>
</dbReference>
<evidence type="ECO:0000313" key="3">
    <source>
        <dbReference type="Proteomes" id="UP000799444"/>
    </source>
</evidence>
<dbReference type="Gene3D" id="3.40.50.720">
    <property type="entry name" value="NAD(P)-binding Rossmann-like Domain"/>
    <property type="match status" value="1"/>
</dbReference>
<dbReference type="InterPro" id="IPR002347">
    <property type="entry name" value="SDR_fam"/>
</dbReference>
<dbReference type="OrthoDB" id="7289984at2759"/>
<dbReference type="SUPFAM" id="SSF51735">
    <property type="entry name" value="NAD(P)-binding Rossmann-fold domains"/>
    <property type="match status" value="1"/>
</dbReference>